<proteinExistence type="inferred from homology"/>
<dbReference type="HOGENOM" id="CLU_007894_4_3_6"/>
<dbReference type="Pfam" id="PF22599">
    <property type="entry name" value="SecDF_P1_head"/>
    <property type="match status" value="1"/>
</dbReference>
<evidence type="ECO:0000256" key="1">
    <source>
        <dbReference type="ARBA" id="ARBA00004651"/>
    </source>
</evidence>
<evidence type="ECO:0000256" key="2">
    <source>
        <dbReference type="ARBA" id="ARBA00022448"/>
    </source>
</evidence>
<dbReference type="PANTHER" id="PTHR30081:SF1">
    <property type="entry name" value="PROTEIN TRANSLOCASE SUBUNIT SECD"/>
    <property type="match status" value="1"/>
</dbReference>
<dbReference type="Gene3D" id="1.20.1640.10">
    <property type="entry name" value="Multidrug efflux transporter AcrB transmembrane domain"/>
    <property type="match status" value="1"/>
</dbReference>
<protein>
    <recommendedName>
        <fullName evidence="10 11">Protein translocase subunit SecD</fullName>
    </recommendedName>
</protein>
<dbReference type="Pfam" id="PF13721">
    <property type="entry name" value="SecD-TM1"/>
    <property type="match status" value="1"/>
</dbReference>
<feature type="transmembrane region" description="Helical" evidence="11">
    <location>
        <begin position="474"/>
        <end position="494"/>
    </location>
</feature>
<dbReference type="NCBIfam" id="TIGR01129">
    <property type="entry name" value="secD"/>
    <property type="match status" value="1"/>
</dbReference>
<dbReference type="Pfam" id="PF02355">
    <property type="entry name" value="SecD_SecF_C"/>
    <property type="match status" value="1"/>
</dbReference>
<dbReference type="InterPro" id="IPR022646">
    <property type="entry name" value="SecD/SecF_CS"/>
</dbReference>
<dbReference type="InterPro" id="IPR005791">
    <property type="entry name" value="SecD"/>
</dbReference>
<sequence>MNRYPLWRYILLAVLIIISLIYALPNLYGEDPAIQISAKNSAPIEAVEEKIKSTLNAQHISYLSVRPVDNTVLVRFPSTEDQLKAQDVIQAVVGTDYSVALNLAPRTPRWLQAIGAKPMRLGLDLRGGIHFLLDVDVGAMVKAQETGDLHTMSTALREARIRYTEMSSDQNGVMIHFRDQAARDQARTLLEKQFPDYRFEATASSLRGTISITALHQIQQNAVDQITTILRNRVNELGVAEPVIQQQGESQISVDLPGIQDTARAKDIIGKVATIRLQLVDVEHDAETASSTGTVPFGSKLYTFEKQPVLLKQQVVLKGTSIINASSVIGEDGRPAVRVRVSGSDVPSFNRITGENVGKPLAVVYVETQTTRHLVDGKVVTQHRQIERIINIATIQTALGNDFQITNLSTMDYAKNLALLLRSGAYPVPVDFVQERVVGPSLGQENIHMGVLSTEIGALLVIVFMAFYYRLFGVIADIALALNIVFIVAVLSILGATLTLPGIAGIVLTVGMAVDANVLINERIREELRNGMSTQASIKAGYDRAFATIVDANVTTLIVMIILFALGSGPVQGFAVTTTIGLLSSMVTAIFFTRAVVNLVYGRRRASRLSIGINAKSAEAKK</sequence>
<keyword evidence="6 11" id="KW-1133">Transmembrane helix</keyword>
<keyword evidence="7 11" id="KW-0811">Translocation</keyword>
<comment type="subunit">
    <text evidence="11">Forms a complex with SecF. Part of the essential Sec protein translocation apparatus which comprises SecA, SecYEG and auxiliary proteins SecDF-YajC and YidC.</text>
</comment>
<comment type="caution">
    <text evidence="11">Lacks conserved residue(s) required for the propagation of feature annotation.</text>
</comment>
<comment type="similarity">
    <text evidence="9 11">Belongs to the SecD/SecF family. SecD subfamily.</text>
</comment>
<dbReference type="GO" id="GO:0005886">
    <property type="term" value="C:plasma membrane"/>
    <property type="evidence" value="ECO:0007669"/>
    <property type="project" value="UniProtKB-SubCell"/>
</dbReference>
<comment type="function">
    <text evidence="11">Part of the Sec protein translocase complex. Interacts with the SecYEG preprotein conducting channel. SecDF uses the proton motive force (PMF) to complete protein translocation after the ATP-dependent function of SecA.</text>
</comment>
<evidence type="ECO:0000259" key="12">
    <source>
        <dbReference type="Pfam" id="PF02355"/>
    </source>
</evidence>
<keyword evidence="11" id="KW-0997">Cell inner membrane</keyword>
<feature type="transmembrane region" description="Helical" evidence="11">
    <location>
        <begin position="500"/>
        <end position="520"/>
    </location>
</feature>
<keyword evidence="2 11" id="KW-0813">Transport</keyword>
<evidence type="ECO:0000256" key="7">
    <source>
        <dbReference type="ARBA" id="ARBA00023010"/>
    </source>
</evidence>
<reference evidence="16 17" key="1">
    <citation type="journal article" date="2009" name="Infect. Immun.">
        <title>Comparative genomics reveal extensive transposon-mediated genomic plasticity and diversity among potential effector proteins within the genus Coxiella.</title>
        <authorList>
            <person name="Beare P.A."/>
            <person name="Unsworth N."/>
            <person name="Andoh M."/>
            <person name="Voth D.E."/>
            <person name="Omsland A."/>
            <person name="Gilk S.D."/>
            <person name="Williams K.P."/>
            <person name="Sobral B.W."/>
            <person name="Kupko J.J.III."/>
            <person name="Porcella S.F."/>
            <person name="Samuel J.E."/>
            <person name="Heinzen R.A."/>
        </authorList>
    </citation>
    <scope>NUCLEOTIDE SEQUENCE [LARGE SCALE GENOMIC DNA]</scope>
    <source>
        <strain evidence="16 17">Dugway 5J108-111</strain>
    </source>
</reference>
<keyword evidence="8 11" id="KW-0472">Membrane</keyword>
<feature type="domain" description="Protein translocase subunit SecDF P1" evidence="14">
    <location>
        <begin position="223"/>
        <end position="281"/>
    </location>
</feature>
<dbReference type="Pfam" id="PF21760">
    <property type="entry name" value="SecD_1st"/>
    <property type="match status" value="1"/>
</dbReference>
<evidence type="ECO:0000259" key="13">
    <source>
        <dbReference type="Pfam" id="PF13721"/>
    </source>
</evidence>
<keyword evidence="5 11" id="KW-0653">Protein transport</keyword>
<evidence type="ECO:0000313" key="16">
    <source>
        <dbReference type="EMBL" id="ABS77612.1"/>
    </source>
</evidence>
<dbReference type="Pfam" id="PF07549">
    <property type="entry name" value="Sec_GG"/>
    <property type="match status" value="1"/>
</dbReference>
<evidence type="ECO:0000256" key="11">
    <source>
        <dbReference type="HAMAP-Rule" id="MF_01463"/>
    </source>
</evidence>
<feature type="transmembrane region" description="Helical" evidence="11">
    <location>
        <begin position="579"/>
        <end position="601"/>
    </location>
</feature>
<comment type="subcellular location">
    <subcellularLocation>
        <location evidence="11">Cell inner membrane</location>
        <topology evidence="11">Multi-pass membrane protein</topology>
    </subcellularLocation>
    <subcellularLocation>
        <location evidence="1">Cell membrane</location>
        <topology evidence="1">Multi-pass membrane protein</topology>
    </subcellularLocation>
</comment>
<dbReference type="NCBIfam" id="TIGR00916">
    <property type="entry name" value="2A0604s01"/>
    <property type="match status" value="1"/>
</dbReference>
<evidence type="ECO:0000256" key="10">
    <source>
        <dbReference type="ARBA" id="ARBA00068220"/>
    </source>
</evidence>
<dbReference type="FunFam" id="1.20.1640.10:FF:000004">
    <property type="entry name" value="Protein translocase subunit SecD"/>
    <property type="match status" value="1"/>
</dbReference>
<dbReference type="InterPro" id="IPR048631">
    <property type="entry name" value="SecD_1st"/>
</dbReference>
<dbReference type="GO" id="GO:0065002">
    <property type="term" value="P:intracellular protein transmembrane transport"/>
    <property type="evidence" value="ECO:0007669"/>
    <property type="project" value="UniProtKB-UniRule"/>
</dbReference>
<name>A9KE82_COXBN</name>
<feature type="transmembrane region" description="Helical" evidence="11">
    <location>
        <begin position="447"/>
        <end position="467"/>
    </location>
</feature>
<evidence type="ECO:0000256" key="9">
    <source>
        <dbReference type="ARBA" id="ARBA00060774"/>
    </source>
</evidence>
<accession>A9KE82</accession>
<dbReference type="GO" id="GO:0043952">
    <property type="term" value="P:protein transport by the Sec complex"/>
    <property type="evidence" value="ECO:0007669"/>
    <property type="project" value="UniProtKB-UniRule"/>
</dbReference>
<dbReference type="Gene3D" id="3.30.70.3400">
    <property type="match status" value="1"/>
</dbReference>
<dbReference type="Proteomes" id="UP000008555">
    <property type="component" value="Chromosome"/>
</dbReference>
<organism evidence="16 17">
    <name type="scientific">Coxiella burnetii (strain Dugway 5J108-111)</name>
    <dbReference type="NCBI Taxonomy" id="434922"/>
    <lineage>
        <taxon>Bacteria</taxon>
        <taxon>Pseudomonadati</taxon>
        <taxon>Pseudomonadota</taxon>
        <taxon>Gammaproteobacteria</taxon>
        <taxon>Legionellales</taxon>
        <taxon>Coxiellaceae</taxon>
        <taxon>Coxiella</taxon>
    </lineage>
</organism>
<evidence type="ECO:0000259" key="14">
    <source>
        <dbReference type="Pfam" id="PF21760"/>
    </source>
</evidence>
<dbReference type="Gene3D" id="3.30.1360.200">
    <property type="match status" value="1"/>
</dbReference>
<dbReference type="InterPro" id="IPR022813">
    <property type="entry name" value="SecD/SecF_arch_bac"/>
</dbReference>
<feature type="domain" description="SecD export protein N-terminal TM" evidence="13">
    <location>
        <begin position="1"/>
        <end position="101"/>
    </location>
</feature>
<dbReference type="KEGG" id="cbd:CBUD_1240"/>
<dbReference type="SUPFAM" id="SSF82866">
    <property type="entry name" value="Multidrug efflux transporter AcrB transmembrane domain"/>
    <property type="match status" value="1"/>
</dbReference>
<dbReference type="PANTHER" id="PTHR30081">
    <property type="entry name" value="PROTEIN-EXPORT MEMBRANE PROTEIN SEC"/>
    <property type="match status" value="1"/>
</dbReference>
<evidence type="ECO:0000256" key="6">
    <source>
        <dbReference type="ARBA" id="ARBA00022989"/>
    </source>
</evidence>
<dbReference type="FunFam" id="3.30.1360.200:FF:000001">
    <property type="entry name" value="Protein translocase subunit SecD"/>
    <property type="match status" value="1"/>
</dbReference>
<dbReference type="InterPro" id="IPR027398">
    <property type="entry name" value="SecD-TM"/>
</dbReference>
<dbReference type="HAMAP" id="MF_01463_B">
    <property type="entry name" value="SecD_B"/>
    <property type="match status" value="1"/>
</dbReference>
<evidence type="ECO:0000256" key="8">
    <source>
        <dbReference type="ARBA" id="ARBA00023136"/>
    </source>
</evidence>
<dbReference type="AlphaFoldDB" id="A9KE82"/>
<evidence type="ECO:0000259" key="15">
    <source>
        <dbReference type="Pfam" id="PF22599"/>
    </source>
</evidence>
<dbReference type="Gene3D" id="3.30.70.260">
    <property type="match status" value="1"/>
</dbReference>
<keyword evidence="4 11" id="KW-0812">Transmembrane</keyword>
<evidence type="ECO:0000313" key="17">
    <source>
        <dbReference type="Proteomes" id="UP000008555"/>
    </source>
</evidence>
<dbReference type="RefSeq" id="WP_011996990.1">
    <property type="nucleotide sequence ID" value="NC_009727.1"/>
</dbReference>
<evidence type="ECO:0000256" key="4">
    <source>
        <dbReference type="ARBA" id="ARBA00022692"/>
    </source>
</evidence>
<dbReference type="EMBL" id="CP000733">
    <property type="protein sequence ID" value="ABS77612.1"/>
    <property type="molecule type" value="Genomic_DNA"/>
</dbReference>
<dbReference type="InterPro" id="IPR054384">
    <property type="entry name" value="SecDF_P1_head"/>
</dbReference>
<feature type="domain" description="SecDF P1 head subdomain" evidence="15">
    <location>
        <begin position="305"/>
        <end position="428"/>
    </location>
</feature>
<evidence type="ECO:0000256" key="5">
    <source>
        <dbReference type="ARBA" id="ARBA00022927"/>
    </source>
</evidence>
<dbReference type="GO" id="GO:0006605">
    <property type="term" value="P:protein targeting"/>
    <property type="evidence" value="ECO:0007669"/>
    <property type="project" value="UniProtKB-UniRule"/>
</dbReference>
<evidence type="ECO:0000256" key="3">
    <source>
        <dbReference type="ARBA" id="ARBA00022475"/>
    </source>
</evidence>
<keyword evidence="3 11" id="KW-1003">Cell membrane</keyword>
<dbReference type="InterPro" id="IPR055344">
    <property type="entry name" value="SecD_SecF_C_bact"/>
</dbReference>
<gene>
    <name evidence="11 16" type="primary">secD</name>
    <name evidence="16" type="ordered locus">CBUD_1240</name>
</gene>
<dbReference type="GO" id="GO:0015450">
    <property type="term" value="F:protein-transporting ATPase activity"/>
    <property type="evidence" value="ECO:0007669"/>
    <property type="project" value="InterPro"/>
</dbReference>
<dbReference type="InterPro" id="IPR048634">
    <property type="entry name" value="SecD_SecF_C"/>
</dbReference>
<feature type="transmembrane region" description="Helical" evidence="11">
    <location>
        <begin position="541"/>
        <end position="567"/>
    </location>
</feature>
<feature type="domain" description="Protein export membrane protein SecD/SecF C-terminal" evidence="12">
    <location>
        <begin position="433"/>
        <end position="599"/>
    </location>
</feature>